<reference evidence="2 3" key="1">
    <citation type="submission" date="2012-04" db="EMBL/GenBank/DDBJ databases">
        <title>The Genome Sequence of Bacillus cereus VD154.</title>
        <authorList>
            <consortium name="The Broad Institute Genome Sequencing Platform"/>
            <consortium name="The Broad Institute Genome Sequencing Center for Infectious Disease"/>
            <person name="Feldgarden M."/>
            <person name="Van der Auwera G.A."/>
            <person name="Mahillon J."/>
            <person name="Duprez V."/>
            <person name="Timmery S."/>
            <person name="Mattelet C."/>
            <person name="Dierick K."/>
            <person name="Sun M."/>
            <person name="Yu Z."/>
            <person name="Zhu L."/>
            <person name="Hu X."/>
            <person name="Shank E.B."/>
            <person name="Swiecicka I."/>
            <person name="Hansen B.M."/>
            <person name="Andrup L."/>
            <person name="Young S.K."/>
            <person name="Zeng Q."/>
            <person name="Gargeya S."/>
            <person name="Fitzgerald M."/>
            <person name="Haas B."/>
            <person name="Abouelleil A."/>
            <person name="Alvarado L."/>
            <person name="Arachchi H.M."/>
            <person name="Berlin A."/>
            <person name="Chapman S.B."/>
            <person name="Goldberg J."/>
            <person name="Griggs A."/>
            <person name="Gujja S."/>
            <person name="Hansen M."/>
            <person name="Howarth C."/>
            <person name="Imamovic A."/>
            <person name="Larimer J."/>
            <person name="McCowen C."/>
            <person name="Montmayeur A."/>
            <person name="Murphy C."/>
            <person name="Neiman D."/>
            <person name="Pearson M."/>
            <person name="Priest M."/>
            <person name="Roberts A."/>
            <person name="Saif S."/>
            <person name="Shea T."/>
            <person name="Sisk P."/>
            <person name="Sykes S."/>
            <person name="Wortman J."/>
            <person name="Nusbaum C."/>
            <person name="Birren B."/>
        </authorList>
    </citation>
    <scope>NUCLEOTIDE SEQUENCE [LARGE SCALE GENOMIC DNA]</scope>
    <source>
        <strain evidence="2 3">VD154</strain>
    </source>
</reference>
<dbReference type="RefSeq" id="WP_000049322.1">
    <property type="nucleotide sequence ID" value="NZ_JH791882.1"/>
</dbReference>
<organism evidence="2 3">
    <name type="scientific">Bacillus cereus VD154</name>
    <dbReference type="NCBI Taxonomy" id="1053238"/>
    <lineage>
        <taxon>Bacteria</taxon>
        <taxon>Bacillati</taxon>
        <taxon>Bacillota</taxon>
        <taxon>Bacilli</taxon>
        <taxon>Bacillales</taxon>
        <taxon>Bacillaceae</taxon>
        <taxon>Bacillus</taxon>
        <taxon>Bacillus cereus group</taxon>
    </lineage>
</organism>
<dbReference type="EMBL" id="AHFG01000055">
    <property type="protein sequence ID" value="EJR69201.1"/>
    <property type="molecule type" value="Genomic_DNA"/>
</dbReference>
<gene>
    <name evidence="2" type="ORF">IK5_04696</name>
</gene>
<dbReference type="Proteomes" id="UP000006967">
    <property type="component" value="Unassembled WGS sequence"/>
</dbReference>
<evidence type="ECO:0000259" key="1">
    <source>
        <dbReference type="Pfam" id="PF08864"/>
    </source>
</evidence>
<proteinExistence type="predicted"/>
<protein>
    <recommendedName>
        <fullName evidence="1">UPF0302 domain-containing protein</fullName>
    </recommendedName>
</protein>
<dbReference type="InterPro" id="IPR014963">
    <property type="entry name" value="UPF0302_N"/>
</dbReference>
<dbReference type="AlphaFoldDB" id="A0A9W5KTC8"/>
<sequence length="137" mass="16228">MSKVSAEKKLEFMDWIVENLEWKTRYGFRSLMLFRCKEVLNRVHFVENASKYSYGLELTTACSEGEAVSFYTPFGALNSYEQFVENEEHMYIQINFKGKYENTLYLDVVEDDACSLRTYLDDENYDEIETLLTNLRT</sequence>
<dbReference type="Pfam" id="PF08864">
    <property type="entry name" value="UPF0302"/>
    <property type="match status" value="1"/>
</dbReference>
<evidence type="ECO:0000313" key="3">
    <source>
        <dbReference type="Proteomes" id="UP000006967"/>
    </source>
</evidence>
<comment type="caution">
    <text evidence="2">The sequence shown here is derived from an EMBL/GenBank/DDBJ whole genome shotgun (WGS) entry which is preliminary data.</text>
</comment>
<feature type="domain" description="UPF0302" evidence="1">
    <location>
        <begin position="9"/>
        <end position="106"/>
    </location>
</feature>
<dbReference type="InterPro" id="IPR038091">
    <property type="entry name" value="UPF0302_N_sf"/>
</dbReference>
<evidence type="ECO:0000313" key="2">
    <source>
        <dbReference type="EMBL" id="EJR69201.1"/>
    </source>
</evidence>
<accession>A0A9W5KTC8</accession>
<dbReference type="Gene3D" id="3.40.1530.30">
    <property type="entry name" value="Uncharacterised family UPF0302, N-terminal domain"/>
    <property type="match status" value="1"/>
</dbReference>
<name>A0A9W5KTC8_BACCE</name>